<evidence type="ECO:0000256" key="1">
    <source>
        <dbReference type="ARBA" id="ARBA00022679"/>
    </source>
</evidence>
<organism evidence="3 4">
    <name type="scientific">Luteibaculum oceani</name>
    <dbReference type="NCBI Taxonomy" id="1294296"/>
    <lineage>
        <taxon>Bacteria</taxon>
        <taxon>Pseudomonadati</taxon>
        <taxon>Bacteroidota</taxon>
        <taxon>Flavobacteriia</taxon>
        <taxon>Flavobacteriales</taxon>
        <taxon>Luteibaculaceae</taxon>
        <taxon>Luteibaculum</taxon>
    </lineage>
</organism>
<feature type="domain" description="Glycosyltransferase subfamily 4-like N-terminal" evidence="2">
    <location>
        <begin position="111"/>
        <end position="234"/>
    </location>
</feature>
<dbReference type="RefSeq" id="WP_147014266.1">
    <property type="nucleotide sequence ID" value="NZ_VORB01000004.1"/>
</dbReference>
<keyword evidence="1 3" id="KW-0808">Transferase</keyword>
<dbReference type="Pfam" id="PF13439">
    <property type="entry name" value="Glyco_transf_4"/>
    <property type="match status" value="1"/>
</dbReference>
<dbReference type="Gene3D" id="3.40.50.2000">
    <property type="entry name" value="Glycogen Phosphorylase B"/>
    <property type="match status" value="2"/>
</dbReference>
<proteinExistence type="predicted"/>
<evidence type="ECO:0000259" key="2">
    <source>
        <dbReference type="Pfam" id="PF13439"/>
    </source>
</evidence>
<reference evidence="3 4" key="1">
    <citation type="submission" date="2019-08" db="EMBL/GenBank/DDBJ databases">
        <title>Genome of Luteibaculum oceani JCM 18817.</title>
        <authorList>
            <person name="Bowman J.P."/>
        </authorList>
    </citation>
    <scope>NUCLEOTIDE SEQUENCE [LARGE SCALE GENOMIC DNA]</scope>
    <source>
        <strain evidence="3 4">JCM 18817</strain>
    </source>
</reference>
<protein>
    <submittedName>
        <fullName evidence="3">Glycosyltransferase family 4 protein</fullName>
    </submittedName>
</protein>
<dbReference type="Proteomes" id="UP000321168">
    <property type="component" value="Unassembled WGS sequence"/>
</dbReference>
<gene>
    <name evidence="3" type="ORF">FRX97_05885</name>
</gene>
<accession>A0A5C6V8X7</accession>
<evidence type="ECO:0000313" key="3">
    <source>
        <dbReference type="EMBL" id="TXC81537.1"/>
    </source>
</evidence>
<dbReference type="InterPro" id="IPR028098">
    <property type="entry name" value="Glyco_trans_4-like_N"/>
</dbReference>
<dbReference type="SUPFAM" id="SSF53756">
    <property type="entry name" value="UDP-Glycosyltransferase/glycogen phosphorylase"/>
    <property type="match status" value="1"/>
</dbReference>
<dbReference type="OrthoDB" id="9794575at2"/>
<dbReference type="PANTHER" id="PTHR46401">
    <property type="entry name" value="GLYCOSYLTRANSFERASE WBBK-RELATED"/>
    <property type="match status" value="1"/>
</dbReference>
<dbReference type="EMBL" id="VORB01000004">
    <property type="protein sequence ID" value="TXC81537.1"/>
    <property type="molecule type" value="Genomic_DNA"/>
</dbReference>
<dbReference type="AlphaFoldDB" id="A0A5C6V8X7"/>
<comment type="caution">
    <text evidence="3">The sequence shown here is derived from an EMBL/GenBank/DDBJ whole genome shotgun (WGS) entry which is preliminary data.</text>
</comment>
<dbReference type="CDD" id="cd03794">
    <property type="entry name" value="GT4_WbuB-like"/>
    <property type="match status" value="1"/>
</dbReference>
<dbReference type="GO" id="GO:0009103">
    <property type="term" value="P:lipopolysaccharide biosynthetic process"/>
    <property type="evidence" value="ECO:0007669"/>
    <property type="project" value="TreeGrafter"/>
</dbReference>
<keyword evidence="4" id="KW-1185">Reference proteome</keyword>
<dbReference type="PANTHER" id="PTHR46401:SF2">
    <property type="entry name" value="GLYCOSYLTRANSFERASE WBBK-RELATED"/>
    <property type="match status" value="1"/>
</dbReference>
<dbReference type="Pfam" id="PF13692">
    <property type="entry name" value="Glyco_trans_1_4"/>
    <property type="match status" value="1"/>
</dbReference>
<evidence type="ECO:0000313" key="4">
    <source>
        <dbReference type="Proteomes" id="UP000321168"/>
    </source>
</evidence>
<dbReference type="GO" id="GO:0016757">
    <property type="term" value="F:glycosyltransferase activity"/>
    <property type="evidence" value="ECO:0007669"/>
    <property type="project" value="UniProtKB-ARBA"/>
</dbReference>
<name>A0A5C6V8X7_9FLAO</name>
<sequence>MAKKVLIFTYYWPPGSGPGVQRWLKFTKFLPENNILPTVITVRDGSYPNTDENLVKDIHPDVRVIKTDSWDPFELYNRLQGKKGKSISVGLTGIKDSKSVFQRLAMFIRANFFIPDARKGWNNYAIKAGRALLKNQSFDAIITTGPPHSTHLIGLKLAKEFGVKWIVDFRDPWTKIYYNKMFPRSKRTEKKDARLEQTVLEKADRVITISPGLGEDLSYTGKKVDIVYNGFDPSDMDLSARDSGTNTGKFVLAYTGNFKPNQNCPELWVVLEKICKENSQFKKDLQIALTGNVHPQVLEDIKARGLGNNLELEGFVSHNEATTRMRAATALLFIIPRTDSNRYILTGKIFEYLASGTPIVAIGPPRGDAAKIISEAERGTMFDYSDTEAIEQLILDLYNHHRDGSLEKENTDAVFGFSRSEQTKKLVEVINTL</sequence>